<evidence type="ECO:0000313" key="2">
    <source>
        <dbReference type="Proteomes" id="UP000279959"/>
    </source>
</evidence>
<dbReference type="KEGG" id="sami:SAMIE_1026500"/>
<organism evidence="1 2">
    <name type="scientific">Sphingobium amiense</name>
    <dbReference type="NCBI Taxonomy" id="135719"/>
    <lineage>
        <taxon>Bacteria</taxon>
        <taxon>Pseudomonadati</taxon>
        <taxon>Pseudomonadota</taxon>
        <taxon>Alphaproteobacteria</taxon>
        <taxon>Sphingomonadales</taxon>
        <taxon>Sphingomonadaceae</taxon>
        <taxon>Sphingobium</taxon>
    </lineage>
</organism>
<keyword evidence="2" id="KW-1185">Reference proteome</keyword>
<dbReference type="EMBL" id="AP018664">
    <property type="protein sequence ID" value="BBD99149.1"/>
    <property type="molecule type" value="Genomic_DNA"/>
</dbReference>
<protein>
    <submittedName>
        <fullName evidence="1">Uncharacterized protein</fullName>
    </submittedName>
</protein>
<proteinExistence type="predicted"/>
<sequence length="109" mass="12828">MNFSNGPALIARMTTPERDYCYFIDHRKYNRNVGCRKHDNMYGINGGGSERDRWHADLTFYRHMRSNGDPMALPSLLACLVFGWFCWNYHPGKGLWRGQLLRRFVKAPK</sequence>
<evidence type="ECO:0000313" key="1">
    <source>
        <dbReference type="EMBL" id="BBD99149.1"/>
    </source>
</evidence>
<accession>A0A494WF24</accession>
<dbReference type="Proteomes" id="UP000279959">
    <property type="component" value="Chromosome"/>
</dbReference>
<dbReference type="AlphaFoldDB" id="A0A494WF24"/>
<name>A0A494WF24_9SPHN</name>
<gene>
    <name evidence="1" type="ORF">SAMIE_1026500</name>
</gene>
<reference evidence="1 2" key="1">
    <citation type="submission" date="2018-05" db="EMBL/GenBank/DDBJ databases">
        <title>Complete Genome Sequence of the Nonylphenol-Degrading Bacterium Sphingobium amiense DSM 16289T.</title>
        <authorList>
            <person name="Ootsuka M."/>
            <person name="Nishizawa T."/>
            <person name="Ohta H."/>
        </authorList>
    </citation>
    <scope>NUCLEOTIDE SEQUENCE [LARGE SCALE GENOMIC DNA]</scope>
    <source>
        <strain evidence="1 2">DSM 16289</strain>
    </source>
</reference>